<dbReference type="OrthoDB" id="10019078at2"/>
<name>A0A158DM04_9BURK</name>
<protein>
    <submittedName>
        <fullName evidence="2">Uncharacterized protein</fullName>
    </submittedName>
</protein>
<sequence>MTATTDFTAKFSEAERILDPYERPSSSLLDDELVSIKLRPVDEEVGASDRYVYKAEYDDLYAYLNETFGEPLVKGVTVRHGFGFASVYRLPSGEHILFVEHETGPELIAYLHTIRDVLNAASGAAIALGTFVTTVNQVAHIIRKSIDDYNREPSKRRYYSARKIKVSRRTLQEERELRHIEVETDADDAVTSQEEIEDKPTRRPRT</sequence>
<organism evidence="2 3">
    <name type="scientific">Caballeronia hypogeia</name>
    <dbReference type="NCBI Taxonomy" id="1777140"/>
    <lineage>
        <taxon>Bacteria</taxon>
        <taxon>Pseudomonadati</taxon>
        <taxon>Pseudomonadota</taxon>
        <taxon>Betaproteobacteria</taxon>
        <taxon>Burkholderiales</taxon>
        <taxon>Burkholderiaceae</taxon>
        <taxon>Caballeronia</taxon>
    </lineage>
</organism>
<evidence type="ECO:0000313" key="2">
    <source>
        <dbReference type="EMBL" id="SAK95614.1"/>
    </source>
</evidence>
<reference evidence="2" key="1">
    <citation type="submission" date="2016-01" db="EMBL/GenBank/DDBJ databases">
        <authorList>
            <person name="Peeters C."/>
        </authorList>
    </citation>
    <scope>NUCLEOTIDE SEQUENCE</scope>
    <source>
        <strain evidence="2">LMG 29322</strain>
    </source>
</reference>
<dbReference type="EMBL" id="FCOA02000049">
    <property type="protein sequence ID" value="SAK95614.1"/>
    <property type="molecule type" value="Genomic_DNA"/>
</dbReference>
<accession>A0A158DM04</accession>
<keyword evidence="3" id="KW-1185">Reference proteome</keyword>
<gene>
    <name evidence="2" type="ORF">AWB79_07250</name>
</gene>
<proteinExistence type="predicted"/>
<dbReference type="Proteomes" id="UP000054851">
    <property type="component" value="Unassembled WGS sequence"/>
</dbReference>
<evidence type="ECO:0000256" key="1">
    <source>
        <dbReference type="SAM" id="MobiDB-lite"/>
    </source>
</evidence>
<comment type="caution">
    <text evidence="2">The sequence shown here is derived from an EMBL/GenBank/DDBJ whole genome shotgun (WGS) entry which is preliminary data.</text>
</comment>
<dbReference type="AlphaFoldDB" id="A0A158DM04"/>
<feature type="region of interest" description="Disordered" evidence="1">
    <location>
        <begin position="179"/>
        <end position="206"/>
    </location>
</feature>
<evidence type="ECO:0000313" key="3">
    <source>
        <dbReference type="Proteomes" id="UP000054851"/>
    </source>
</evidence>
<dbReference type="RefSeq" id="WP_061172249.1">
    <property type="nucleotide sequence ID" value="NZ_FCOA02000049.1"/>
</dbReference>